<organism evidence="2 3">
    <name type="scientific">Veronia nyctiphanis</name>
    <dbReference type="NCBI Taxonomy" id="1278244"/>
    <lineage>
        <taxon>Bacteria</taxon>
        <taxon>Pseudomonadati</taxon>
        <taxon>Pseudomonadota</taxon>
        <taxon>Gammaproteobacteria</taxon>
        <taxon>Vibrionales</taxon>
        <taxon>Vibrionaceae</taxon>
        <taxon>Veronia</taxon>
    </lineage>
</organism>
<feature type="region of interest" description="Disordered" evidence="1">
    <location>
        <begin position="98"/>
        <end position="119"/>
    </location>
</feature>
<accession>A0A4V1LSR3</accession>
<sequence length="157" mass="17592">MRQHDTNADGKIDIHDAIYEKLNIWVDSNVDGITNEGELKTLAELDIASINLTSISSDETDNGNLLSLMGSYTSKDGEVHEYADVWFKQGAKFDPSTTSDISLTDGQNHTITHDPRPSFEGDAEPVRWLRFQFLTIRFRPEQTKMVTGTSPCPQIAF</sequence>
<evidence type="ECO:0000313" key="3">
    <source>
        <dbReference type="Proteomes" id="UP000290287"/>
    </source>
</evidence>
<name>A0A4V1LSR3_9GAMM</name>
<protein>
    <submittedName>
        <fullName evidence="2">Uncharacterized protein</fullName>
    </submittedName>
</protein>
<dbReference type="AlphaFoldDB" id="A0A4V1LSR3"/>
<proteinExistence type="predicted"/>
<dbReference type="RefSeq" id="WP_129122950.1">
    <property type="nucleotide sequence ID" value="NZ_PEIB01000018.1"/>
</dbReference>
<dbReference type="PANTHER" id="PTHR39431:SF1">
    <property type="entry name" value="FRPA_C-RELATED PROTEIN"/>
    <property type="match status" value="1"/>
</dbReference>
<keyword evidence="3" id="KW-1185">Reference proteome</keyword>
<evidence type="ECO:0000313" key="2">
    <source>
        <dbReference type="EMBL" id="RXJ72598.1"/>
    </source>
</evidence>
<evidence type="ECO:0000256" key="1">
    <source>
        <dbReference type="SAM" id="MobiDB-lite"/>
    </source>
</evidence>
<comment type="caution">
    <text evidence="2">The sequence shown here is derived from an EMBL/GenBank/DDBJ whole genome shotgun (WGS) entry which is preliminary data.</text>
</comment>
<dbReference type="PANTHER" id="PTHR39431">
    <property type="entry name" value="FRPA/C-RELATED PROTEIN"/>
    <property type="match status" value="1"/>
</dbReference>
<feature type="compositionally biased region" description="Polar residues" evidence="1">
    <location>
        <begin position="98"/>
        <end position="110"/>
    </location>
</feature>
<dbReference type="EMBL" id="PEIB01000018">
    <property type="protein sequence ID" value="RXJ72598.1"/>
    <property type="molecule type" value="Genomic_DNA"/>
</dbReference>
<reference evidence="2 3" key="1">
    <citation type="submission" date="2017-10" db="EMBL/GenBank/DDBJ databases">
        <title>Nyctiphanis sp. nov., isolated from the stomach of the euphausiid Nyctiphanes simplex (Hansen, 1911) in the Gulf of California.</title>
        <authorList>
            <person name="Gomez-Gil B."/>
            <person name="Aguilar-Mendez M."/>
            <person name="Lopez-Cortes A."/>
            <person name="Gomez-Gutierrez J."/>
            <person name="Roque A."/>
            <person name="Lang E."/>
            <person name="Gonzalez-Castillo A."/>
        </authorList>
    </citation>
    <scope>NUCLEOTIDE SEQUENCE [LARGE SCALE GENOMIC DNA]</scope>
    <source>
        <strain evidence="2 3">CAIM 600</strain>
    </source>
</reference>
<gene>
    <name evidence="2" type="ORF">CS022_14945</name>
</gene>
<dbReference type="OrthoDB" id="1676884at2"/>
<dbReference type="Proteomes" id="UP000290287">
    <property type="component" value="Unassembled WGS sequence"/>
</dbReference>